<evidence type="ECO:0000313" key="3">
    <source>
        <dbReference type="EMBL" id="MCG9025738.1"/>
    </source>
</evidence>
<organism evidence="2 4">
    <name type="scientific">Laribacter hongkongensis</name>
    <dbReference type="NCBI Taxonomy" id="168471"/>
    <lineage>
        <taxon>Bacteria</taxon>
        <taxon>Pseudomonadati</taxon>
        <taxon>Pseudomonadota</taxon>
        <taxon>Betaproteobacteria</taxon>
        <taxon>Neisseriales</taxon>
        <taxon>Aquaspirillaceae</taxon>
        <taxon>Laribacter</taxon>
    </lineage>
</organism>
<evidence type="ECO:0000313" key="4">
    <source>
        <dbReference type="Proteomes" id="UP000197424"/>
    </source>
</evidence>
<dbReference type="AlphaFoldDB" id="A0A248LHJ3"/>
<dbReference type="GeneID" id="75110532"/>
<name>A0A248LHJ3_9NEIS</name>
<gene>
    <name evidence="3" type="ORF">LH440_07445</name>
    <name evidence="2" type="ORF">LHGZ1_1386</name>
</gene>
<proteinExistence type="predicted"/>
<evidence type="ECO:0000256" key="1">
    <source>
        <dbReference type="SAM" id="Phobius"/>
    </source>
</evidence>
<reference evidence="3 5" key="4">
    <citation type="submission" date="2021-10" db="EMBL/GenBank/DDBJ databases">
        <title>Whole-genome sequencing analysis of Laribacter hongkongensis: virulence gene profiles, carbohydrate-active enzyme prediction, and antimicrobial resistance characterization.</title>
        <authorList>
            <person name="Yuan P."/>
            <person name="Zhan Y."/>
            <person name="Chen D."/>
        </authorList>
    </citation>
    <scope>NUCLEOTIDE SEQUENCE [LARGE SCALE GENOMIC DNA]</scope>
    <source>
        <strain evidence="3 5">W67</strain>
    </source>
</reference>
<feature type="transmembrane region" description="Helical" evidence="1">
    <location>
        <begin position="59"/>
        <end position="82"/>
    </location>
</feature>
<feature type="transmembrane region" description="Helical" evidence="1">
    <location>
        <begin position="25"/>
        <end position="47"/>
    </location>
</feature>
<dbReference type="Pfam" id="PF04341">
    <property type="entry name" value="DUF485"/>
    <property type="match status" value="1"/>
</dbReference>
<sequence length="102" mass="11142">MNDDVLKRVQQNPKFAELVHKKTSLGWTLSIVMLAIYYGFVLVLAFAPHSLGARIGDGVITLGIPVGVAIIVSAFVLTGIYVRKANTEFDQLNQQVIEEAKA</sequence>
<reference evidence="2" key="1">
    <citation type="journal article" date="2017" name="J. Antimicrob. Chemother.">
        <title>Emergence and genomic analysis of MDR Laribacter hongkongensis strain HLGZ1 from Guangzhou, China.</title>
        <authorList>
            <person name="Wu H.K."/>
            <person name="Chen J.H."/>
            <person name="Yang L."/>
            <person name="Li A.R."/>
            <person name="Su D.H."/>
            <person name="Lin Y.P."/>
            <person name="Chen D.Q."/>
        </authorList>
    </citation>
    <scope>NUCLEOTIDE SEQUENCE</scope>
    <source>
        <strain evidence="2">HLGZ1</strain>
    </source>
</reference>
<keyword evidence="1" id="KW-0472">Membrane</keyword>
<evidence type="ECO:0000313" key="2">
    <source>
        <dbReference type="EMBL" id="ASJ24217.1"/>
    </source>
</evidence>
<dbReference type="Proteomes" id="UP000197424">
    <property type="component" value="Chromosome"/>
</dbReference>
<protein>
    <submittedName>
        <fullName evidence="3">DUF485 domain-containing protein</fullName>
    </submittedName>
    <submittedName>
        <fullName evidence="2">Membrane protein</fullName>
    </submittedName>
</protein>
<reference evidence="2" key="3">
    <citation type="submission" date="2017-06" db="EMBL/GenBank/DDBJ databases">
        <authorList>
            <person name="Kim H.J."/>
            <person name="Triplett B.A."/>
        </authorList>
    </citation>
    <scope>NUCLEOTIDE SEQUENCE</scope>
    <source>
        <strain evidence="2">HLGZ1</strain>
    </source>
</reference>
<dbReference type="InterPro" id="IPR052959">
    <property type="entry name" value="Inner_membrane_assoc"/>
</dbReference>
<keyword evidence="1" id="KW-0812">Transmembrane</keyword>
<keyword evidence="1" id="KW-1133">Transmembrane helix</keyword>
<dbReference type="EMBL" id="JAJAXM010000010">
    <property type="protein sequence ID" value="MCG9025738.1"/>
    <property type="molecule type" value="Genomic_DNA"/>
</dbReference>
<dbReference type="GO" id="GO:0005886">
    <property type="term" value="C:plasma membrane"/>
    <property type="evidence" value="ECO:0007669"/>
    <property type="project" value="TreeGrafter"/>
</dbReference>
<dbReference type="RefSeq" id="WP_012696704.1">
    <property type="nucleotide sequence ID" value="NZ_CP022115.1"/>
</dbReference>
<accession>A0A248LHJ3</accession>
<dbReference type="OMA" id="KRGRFAW"/>
<dbReference type="Proteomes" id="UP001200247">
    <property type="component" value="Unassembled WGS sequence"/>
</dbReference>
<dbReference type="PANTHER" id="PTHR38598:SF1">
    <property type="entry name" value="INNER MEMBRANE PROTEIN YJCH"/>
    <property type="match status" value="1"/>
</dbReference>
<dbReference type="InterPro" id="IPR007436">
    <property type="entry name" value="DUF485"/>
</dbReference>
<dbReference type="EMBL" id="CP022115">
    <property type="protein sequence ID" value="ASJ24217.1"/>
    <property type="molecule type" value="Genomic_DNA"/>
</dbReference>
<evidence type="ECO:0000313" key="5">
    <source>
        <dbReference type="Proteomes" id="UP001200247"/>
    </source>
</evidence>
<dbReference type="PANTHER" id="PTHR38598">
    <property type="entry name" value="INNER MEMBRANE PROTEIN YJCH"/>
    <property type="match status" value="1"/>
</dbReference>
<reference evidence="4" key="2">
    <citation type="submission" date="2017-06" db="EMBL/GenBank/DDBJ databases">
        <title>Whole genome sequence of Laribacter hongkongensis LHGZ1.</title>
        <authorList>
            <person name="Chen D."/>
            <person name="Wu H."/>
            <person name="Chen J."/>
        </authorList>
    </citation>
    <scope>NUCLEOTIDE SEQUENCE [LARGE SCALE GENOMIC DNA]</scope>
    <source>
        <strain evidence="4">LHGZ1</strain>
    </source>
</reference>
<dbReference type="OrthoDB" id="5297034at2"/>